<name>A0AAW0AEX0_9AGAR</name>
<dbReference type="InterPro" id="IPR036388">
    <property type="entry name" value="WH-like_DNA-bd_sf"/>
</dbReference>
<dbReference type="GO" id="GO:0032259">
    <property type="term" value="P:methylation"/>
    <property type="evidence" value="ECO:0007669"/>
    <property type="project" value="UniProtKB-KW"/>
</dbReference>
<dbReference type="Gene3D" id="1.10.10.10">
    <property type="entry name" value="Winged helix-like DNA-binding domain superfamily/Winged helix DNA-binding domain"/>
    <property type="match status" value="1"/>
</dbReference>
<evidence type="ECO:0000313" key="6">
    <source>
        <dbReference type="EMBL" id="KAK7007595.1"/>
    </source>
</evidence>
<dbReference type="PANTHER" id="PTHR43712">
    <property type="entry name" value="PUTATIVE (AFU_ORTHOLOGUE AFUA_4G14580)-RELATED"/>
    <property type="match status" value="1"/>
</dbReference>
<dbReference type="GO" id="GO:0046983">
    <property type="term" value="F:protein dimerization activity"/>
    <property type="evidence" value="ECO:0007669"/>
    <property type="project" value="InterPro"/>
</dbReference>
<dbReference type="Gene3D" id="3.40.50.150">
    <property type="entry name" value="Vaccinia Virus protein VP39"/>
    <property type="match status" value="1"/>
</dbReference>
<protein>
    <submittedName>
        <fullName evidence="6">S-adenosyl-L-methionine-dependent methyltransferase</fullName>
    </submittedName>
</protein>
<dbReference type="EMBL" id="JAWWNJ010000070">
    <property type="protein sequence ID" value="KAK7007595.1"/>
    <property type="molecule type" value="Genomic_DNA"/>
</dbReference>
<feature type="domain" description="O-methyltransferase C-terminal" evidence="4">
    <location>
        <begin position="227"/>
        <end position="388"/>
    </location>
</feature>
<dbReference type="PANTHER" id="PTHR43712:SF2">
    <property type="entry name" value="O-METHYLTRANSFERASE CICE"/>
    <property type="match status" value="1"/>
</dbReference>
<dbReference type="InterPro" id="IPR029063">
    <property type="entry name" value="SAM-dependent_MTases_sf"/>
</dbReference>
<keyword evidence="2" id="KW-0808">Transferase</keyword>
<sequence length="468" mass="51290">MPSELRQLVNLLSSAVDTVDGIYEKENTTFPALDEPWNPKAPNEILGQSAEVAAAKMILVAAAEQLMATVREPYVALIRTGDGMTMLACLRTVSELNVAEILREAGPQGLNVNEIAAPSKVNPDLLARMLRLLATNHIFTEVSPNVFANNRVSSALDKGKPSAELFAKPDERLKGAAPVAALVEMFGDDLAKSFSHLTESIHLDPTGSTSPMRLAFNVPADQGLFPWMMRPENKKRAERFTIAMHSDSSREVAMGAIYNGFDWDLLPADGTIVDVGSGMGVNGLTIAKKYPGLRVVNQDFAAVVEKAKAHWQEHLPSHIEKGLVEFQTHDFFTPQPVTTASAFILRHITHDWSDDQNVQILRRLRDASSPQTYLILIEHVVPSIAEESDEVKKIEGATPREKAPEPLLGNFGAAASSIYSRDMLLHFLGGKERTVANFVEVFDKAGWKLVRIHRIPGLEQCHVVGVPA</sequence>
<proteinExistence type="predicted"/>
<dbReference type="InterPro" id="IPR001077">
    <property type="entry name" value="COMT_C"/>
</dbReference>
<dbReference type="Pfam" id="PF08100">
    <property type="entry name" value="Dimerisation"/>
    <property type="match status" value="1"/>
</dbReference>
<dbReference type="CDD" id="cd02440">
    <property type="entry name" value="AdoMet_MTases"/>
    <property type="match status" value="1"/>
</dbReference>
<evidence type="ECO:0000313" key="7">
    <source>
        <dbReference type="Proteomes" id="UP001362999"/>
    </source>
</evidence>
<organism evidence="6 7">
    <name type="scientific">Favolaschia claudopus</name>
    <dbReference type="NCBI Taxonomy" id="2862362"/>
    <lineage>
        <taxon>Eukaryota</taxon>
        <taxon>Fungi</taxon>
        <taxon>Dikarya</taxon>
        <taxon>Basidiomycota</taxon>
        <taxon>Agaricomycotina</taxon>
        <taxon>Agaricomycetes</taxon>
        <taxon>Agaricomycetidae</taxon>
        <taxon>Agaricales</taxon>
        <taxon>Marasmiineae</taxon>
        <taxon>Mycenaceae</taxon>
        <taxon>Favolaschia</taxon>
    </lineage>
</organism>
<dbReference type="Proteomes" id="UP001362999">
    <property type="component" value="Unassembled WGS sequence"/>
</dbReference>
<evidence type="ECO:0000259" key="4">
    <source>
        <dbReference type="Pfam" id="PF00891"/>
    </source>
</evidence>
<evidence type="ECO:0000259" key="5">
    <source>
        <dbReference type="Pfam" id="PF08100"/>
    </source>
</evidence>
<comment type="caution">
    <text evidence="6">The sequence shown here is derived from an EMBL/GenBank/DDBJ whole genome shotgun (WGS) entry which is preliminary data.</text>
</comment>
<dbReference type="PROSITE" id="PS51683">
    <property type="entry name" value="SAM_OMT_II"/>
    <property type="match status" value="1"/>
</dbReference>
<dbReference type="GO" id="GO:0008171">
    <property type="term" value="F:O-methyltransferase activity"/>
    <property type="evidence" value="ECO:0007669"/>
    <property type="project" value="InterPro"/>
</dbReference>
<evidence type="ECO:0000256" key="3">
    <source>
        <dbReference type="ARBA" id="ARBA00022691"/>
    </source>
</evidence>
<reference evidence="6 7" key="1">
    <citation type="journal article" date="2024" name="J Genomics">
        <title>Draft genome sequencing and assembly of Favolaschia claudopus CIRM-BRFM 2984 isolated from oak limbs.</title>
        <authorList>
            <person name="Navarro D."/>
            <person name="Drula E."/>
            <person name="Chaduli D."/>
            <person name="Cazenave R."/>
            <person name="Ahrendt S."/>
            <person name="Wang J."/>
            <person name="Lipzen A."/>
            <person name="Daum C."/>
            <person name="Barry K."/>
            <person name="Grigoriev I.V."/>
            <person name="Favel A."/>
            <person name="Rosso M.N."/>
            <person name="Martin F."/>
        </authorList>
    </citation>
    <scope>NUCLEOTIDE SEQUENCE [LARGE SCALE GENOMIC DNA]</scope>
    <source>
        <strain evidence="6 7">CIRM-BRFM 2984</strain>
    </source>
</reference>
<evidence type="ECO:0000256" key="2">
    <source>
        <dbReference type="ARBA" id="ARBA00022679"/>
    </source>
</evidence>
<dbReference type="AlphaFoldDB" id="A0AAW0AEX0"/>
<feature type="domain" description="O-methyltransferase dimerisation" evidence="5">
    <location>
        <begin position="82"/>
        <end position="156"/>
    </location>
</feature>
<accession>A0AAW0AEX0</accession>
<gene>
    <name evidence="6" type="ORF">R3P38DRAFT_3028148</name>
</gene>
<keyword evidence="3" id="KW-0949">S-adenosyl-L-methionine</keyword>
<dbReference type="InterPro" id="IPR012967">
    <property type="entry name" value="COMT_dimerisation"/>
</dbReference>
<evidence type="ECO:0000256" key="1">
    <source>
        <dbReference type="ARBA" id="ARBA00022603"/>
    </source>
</evidence>
<dbReference type="InterPro" id="IPR036390">
    <property type="entry name" value="WH_DNA-bd_sf"/>
</dbReference>
<dbReference type="SUPFAM" id="SSF46785">
    <property type="entry name" value="Winged helix' DNA-binding domain"/>
    <property type="match status" value="1"/>
</dbReference>
<dbReference type="SUPFAM" id="SSF53335">
    <property type="entry name" value="S-adenosyl-L-methionine-dependent methyltransferases"/>
    <property type="match status" value="1"/>
</dbReference>
<keyword evidence="7" id="KW-1185">Reference proteome</keyword>
<keyword evidence="1 6" id="KW-0489">Methyltransferase</keyword>
<dbReference type="Pfam" id="PF00891">
    <property type="entry name" value="Methyltransf_2"/>
    <property type="match status" value="1"/>
</dbReference>
<dbReference type="InterPro" id="IPR016461">
    <property type="entry name" value="COMT-like"/>
</dbReference>